<accession>A0A2U8H1F9</accession>
<gene>
    <name evidence="1" type="ORF">CEW87_08810</name>
</gene>
<evidence type="ECO:0000313" key="1">
    <source>
        <dbReference type="EMBL" id="AWI79460.1"/>
    </source>
</evidence>
<sequence>MVTSVAQGRSELSEEDQNAVVGTLSLHANEIAKNQPEKLAKLRNDIELVTLETLIKRHEEMHAERLIESLWHDFLNEGPFILSMAFGYSSLSCPAWCLLLQFQFEMTASCVP</sequence>
<name>A0A2U8H1F9_9RHOO</name>
<proteinExistence type="predicted"/>
<reference evidence="1 2" key="1">
    <citation type="submission" date="2017-06" db="EMBL/GenBank/DDBJ databases">
        <title>Azoarcus sp. TSNA42 complete genome sequence.</title>
        <authorList>
            <person name="Woo J.-H."/>
            <person name="Kim H.-S."/>
        </authorList>
    </citation>
    <scope>NUCLEOTIDE SEQUENCE [LARGE SCALE GENOMIC DNA]</scope>
    <source>
        <strain evidence="1 2">TSNA42</strain>
    </source>
</reference>
<dbReference type="EMBL" id="CP022188">
    <property type="protein sequence ID" value="AWI79460.1"/>
    <property type="molecule type" value="Genomic_DNA"/>
</dbReference>
<dbReference type="AlphaFoldDB" id="A0A2U8H1F9"/>
<dbReference type="Proteomes" id="UP000244902">
    <property type="component" value="Chromosome"/>
</dbReference>
<evidence type="ECO:0000313" key="2">
    <source>
        <dbReference type="Proteomes" id="UP000244902"/>
    </source>
</evidence>
<organism evidence="1 2">
    <name type="scientific">Parazoarcus communis</name>
    <dbReference type="NCBI Taxonomy" id="41977"/>
    <lineage>
        <taxon>Bacteria</taxon>
        <taxon>Pseudomonadati</taxon>
        <taxon>Pseudomonadota</taxon>
        <taxon>Betaproteobacteria</taxon>
        <taxon>Rhodocyclales</taxon>
        <taxon>Zoogloeaceae</taxon>
        <taxon>Parazoarcus</taxon>
    </lineage>
</organism>
<protein>
    <submittedName>
        <fullName evidence="1">Uncharacterized protein</fullName>
    </submittedName>
</protein>